<comment type="subcellular location">
    <subcellularLocation>
        <location evidence="1">Cytoplasm</location>
    </subcellularLocation>
</comment>
<dbReference type="InterPro" id="IPR036179">
    <property type="entry name" value="Ig-like_dom_sf"/>
</dbReference>
<dbReference type="SUPFAM" id="SSF48726">
    <property type="entry name" value="Immunoglobulin"/>
    <property type="match status" value="1"/>
</dbReference>
<evidence type="ECO:0000256" key="3">
    <source>
        <dbReference type="ARBA" id="ARBA00023319"/>
    </source>
</evidence>
<dbReference type="InterPro" id="IPR003599">
    <property type="entry name" value="Ig_sub"/>
</dbReference>
<dbReference type="SMART" id="SM00408">
    <property type="entry name" value="IGc2"/>
    <property type="match status" value="1"/>
</dbReference>
<dbReference type="InterPro" id="IPR013098">
    <property type="entry name" value="Ig_I-set"/>
</dbReference>
<name>A0A3B3ZPD8_9GOBI</name>
<dbReference type="GO" id="GO:0005737">
    <property type="term" value="C:cytoplasm"/>
    <property type="evidence" value="ECO:0007669"/>
    <property type="project" value="UniProtKB-SubCell"/>
</dbReference>
<accession>A0A3B3ZPD8</accession>
<dbReference type="SMART" id="SM00409">
    <property type="entry name" value="IG"/>
    <property type="match status" value="1"/>
</dbReference>
<dbReference type="InterPro" id="IPR003598">
    <property type="entry name" value="Ig_sub2"/>
</dbReference>
<keyword evidence="2" id="KW-0963">Cytoplasm</keyword>
<dbReference type="Ensembl" id="ENSPMGT00000006945.1">
    <property type="protein sequence ID" value="ENSPMGP00000006528.1"/>
    <property type="gene ID" value="ENSPMGG00000005481.1"/>
</dbReference>
<dbReference type="STRING" id="409849.ENSPMGP00000006528"/>
<evidence type="ECO:0000259" key="4">
    <source>
        <dbReference type="PROSITE" id="PS50835"/>
    </source>
</evidence>
<feature type="domain" description="Ig-like" evidence="4">
    <location>
        <begin position="148"/>
        <end position="238"/>
    </location>
</feature>
<protein>
    <recommendedName>
        <fullName evidence="4">Ig-like domain-containing protein</fullName>
    </recommendedName>
</protein>
<dbReference type="Proteomes" id="UP000261520">
    <property type="component" value="Unplaced"/>
</dbReference>
<dbReference type="PANTHER" id="PTHR47633:SF4">
    <property type="entry name" value="MYOPALLADIN ISOFORM X1"/>
    <property type="match status" value="1"/>
</dbReference>
<reference evidence="5" key="1">
    <citation type="submission" date="2025-08" db="UniProtKB">
        <authorList>
            <consortium name="Ensembl"/>
        </authorList>
    </citation>
    <scope>IDENTIFICATION</scope>
</reference>
<keyword evidence="6" id="KW-1185">Reference proteome</keyword>
<sequence length="241" mass="27779">MFLRLNKHLSLIHILGQWLHHLPMIKQSKHCSPKSLFLRCWNYLTIKNRSLYLNLAQMVRVFIHFQKKMFLYHLPLLGSLKKQQGLISMAHNNFSSDNVFSPLQYLPSPADERTDTSQPEITLEETRFFTGRSSLGLGSLQEKVQGIPPAFLKPLIKKRVFENDTLRFYAEVFGLPSPEVKWFCNKNELVESSRIKMDRDGDSISLTICNVTKADQGEYICEAINYVGEARSSYGSLHIIN</sequence>
<organism evidence="5 6">
    <name type="scientific">Periophthalmus magnuspinnatus</name>
    <dbReference type="NCBI Taxonomy" id="409849"/>
    <lineage>
        <taxon>Eukaryota</taxon>
        <taxon>Metazoa</taxon>
        <taxon>Chordata</taxon>
        <taxon>Craniata</taxon>
        <taxon>Vertebrata</taxon>
        <taxon>Euteleostomi</taxon>
        <taxon>Actinopterygii</taxon>
        <taxon>Neopterygii</taxon>
        <taxon>Teleostei</taxon>
        <taxon>Neoteleostei</taxon>
        <taxon>Acanthomorphata</taxon>
        <taxon>Gobiaria</taxon>
        <taxon>Gobiiformes</taxon>
        <taxon>Gobioidei</taxon>
        <taxon>Gobiidae</taxon>
        <taxon>Oxudercinae</taxon>
        <taxon>Periophthalmus</taxon>
    </lineage>
</organism>
<dbReference type="Gene3D" id="2.60.40.10">
    <property type="entry name" value="Immunoglobulins"/>
    <property type="match status" value="1"/>
</dbReference>
<keyword evidence="3" id="KW-0393">Immunoglobulin domain</keyword>
<dbReference type="AlphaFoldDB" id="A0A3B3ZPD8"/>
<evidence type="ECO:0000313" key="5">
    <source>
        <dbReference type="Ensembl" id="ENSPMGP00000006528.1"/>
    </source>
</evidence>
<proteinExistence type="predicted"/>
<dbReference type="FunFam" id="2.60.40.10:FF:000425">
    <property type="entry name" value="Myosin light chain kinase"/>
    <property type="match status" value="1"/>
</dbReference>
<evidence type="ECO:0000313" key="6">
    <source>
        <dbReference type="Proteomes" id="UP000261520"/>
    </source>
</evidence>
<dbReference type="InterPro" id="IPR007110">
    <property type="entry name" value="Ig-like_dom"/>
</dbReference>
<dbReference type="InterPro" id="IPR013783">
    <property type="entry name" value="Ig-like_fold"/>
</dbReference>
<evidence type="ECO:0000256" key="2">
    <source>
        <dbReference type="ARBA" id="ARBA00022490"/>
    </source>
</evidence>
<reference evidence="5" key="2">
    <citation type="submission" date="2025-09" db="UniProtKB">
        <authorList>
            <consortium name="Ensembl"/>
        </authorList>
    </citation>
    <scope>IDENTIFICATION</scope>
</reference>
<dbReference type="Pfam" id="PF07679">
    <property type="entry name" value="I-set"/>
    <property type="match status" value="1"/>
</dbReference>
<evidence type="ECO:0000256" key="1">
    <source>
        <dbReference type="ARBA" id="ARBA00004496"/>
    </source>
</evidence>
<dbReference type="PROSITE" id="PS50835">
    <property type="entry name" value="IG_LIKE"/>
    <property type="match status" value="1"/>
</dbReference>
<dbReference type="PANTHER" id="PTHR47633">
    <property type="entry name" value="IMMUNOGLOBULIN"/>
    <property type="match status" value="1"/>
</dbReference>